<proteinExistence type="predicted"/>
<feature type="coiled-coil region" evidence="1">
    <location>
        <begin position="2"/>
        <end position="29"/>
    </location>
</feature>
<evidence type="ECO:0000313" key="2">
    <source>
        <dbReference type="EMBL" id="MPC99638.1"/>
    </source>
</evidence>
<name>A0A5B7K3B7_PORTR</name>
<evidence type="ECO:0000256" key="1">
    <source>
        <dbReference type="SAM" id="Coils"/>
    </source>
</evidence>
<evidence type="ECO:0000313" key="3">
    <source>
        <dbReference type="Proteomes" id="UP000324222"/>
    </source>
</evidence>
<accession>A0A5B7K3B7</accession>
<dbReference type="AlphaFoldDB" id="A0A5B7K3B7"/>
<reference evidence="2 3" key="1">
    <citation type="submission" date="2019-05" db="EMBL/GenBank/DDBJ databases">
        <title>Another draft genome of Portunus trituberculatus and its Hox gene families provides insights of decapod evolution.</title>
        <authorList>
            <person name="Jeong J.-H."/>
            <person name="Song I."/>
            <person name="Kim S."/>
            <person name="Choi T."/>
            <person name="Kim D."/>
            <person name="Ryu S."/>
            <person name="Kim W."/>
        </authorList>
    </citation>
    <scope>NUCLEOTIDE SEQUENCE [LARGE SCALE GENOMIC DNA]</scope>
    <source>
        <tissue evidence="2">Muscle</tissue>
    </source>
</reference>
<organism evidence="2 3">
    <name type="scientific">Portunus trituberculatus</name>
    <name type="common">Swimming crab</name>
    <name type="synonym">Neptunus trituberculatus</name>
    <dbReference type="NCBI Taxonomy" id="210409"/>
    <lineage>
        <taxon>Eukaryota</taxon>
        <taxon>Metazoa</taxon>
        <taxon>Ecdysozoa</taxon>
        <taxon>Arthropoda</taxon>
        <taxon>Crustacea</taxon>
        <taxon>Multicrustacea</taxon>
        <taxon>Malacostraca</taxon>
        <taxon>Eumalacostraca</taxon>
        <taxon>Eucarida</taxon>
        <taxon>Decapoda</taxon>
        <taxon>Pleocyemata</taxon>
        <taxon>Brachyura</taxon>
        <taxon>Eubrachyura</taxon>
        <taxon>Portunoidea</taxon>
        <taxon>Portunidae</taxon>
        <taxon>Portuninae</taxon>
        <taxon>Portunus</taxon>
    </lineage>
</organism>
<keyword evidence="1" id="KW-0175">Coiled coil</keyword>
<keyword evidence="3" id="KW-1185">Reference proteome</keyword>
<comment type="caution">
    <text evidence="2">The sequence shown here is derived from an EMBL/GenBank/DDBJ whole genome shotgun (WGS) entry which is preliminary data.</text>
</comment>
<sequence>MRDEAQLAIQQMEHKLSKLKSEAKDAENHVKCFCDVISCGDKYGSPNKHFKRGITLAYDTWNMGHGSWCENRNIITQAGSVLAMQGKRSSNQDQA</sequence>
<protein>
    <submittedName>
        <fullName evidence="2">Uncharacterized protein</fullName>
    </submittedName>
</protein>
<dbReference type="Proteomes" id="UP000324222">
    <property type="component" value="Unassembled WGS sequence"/>
</dbReference>
<dbReference type="EMBL" id="VSRR010119207">
    <property type="protein sequence ID" value="MPC99638.1"/>
    <property type="molecule type" value="Genomic_DNA"/>
</dbReference>
<gene>
    <name evidence="2" type="ORF">E2C01_095066</name>
</gene>